<dbReference type="SUPFAM" id="SSF56112">
    <property type="entry name" value="Protein kinase-like (PK-like)"/>
    <property type="match status" value="1"/>
</dbReference>
<evidence type="ECO:0000259" key="1">
    <source>
        <dbReference type="Pfam" id="PF01636"/>
    </source>
</evidence>
<name>A0A8J4DPZ8_9ACTN</name>
<dbReference type="Gene3D" id="3.90.1200.10">
    <property type="match status" value="1"/>
</dbReference>
<evidence type="ECO:0000313" key="3">
    <source>
        <dbReference type="Proteomes" id="UP000619260"/>
    </source>
</evidence>
<feature type="domain" description="Aminoglycoside phosphotransferase" evidence="1">
    <location>
        <begin position="69"/>
        <end position="239"/>
    </location>
</feature>
<dbReference type="InterPro" id="IPR011009">
    <property type="entry name" value="Kinase-like_dom_sf"/>
</dbReference>
<protein>
    <submittedName>
        <fullName evidence="2">Aminoglycoside phosphotransferase</fullName>
    </submittedName>
</protein>
<keyword evidence="3" id="KW-1185">Reference proteome</keyword>
<organism evidence="2 3">
    <name type="scientific">Virgisporangium aliadipatigenens</name>
    <dbReference type="NCBI Taxonomy" id="741659"/>
    <lineage>
        <taxon>Bacteria</taxon>
        <taxon>Bacillati</taxon>
        <taxon>Actinomycetota</taxon>
        <taxon>Actinomycetes</taxon>
        <taxon>Micromonosporales</taxon>
        <taxon>Micromonosporaceae</taxon>
        <taxon>Virgisporangium</taxon>
    </lineage>
</organism>
<sequence>MLRERLGEAFGKRLVDVRRLRGGSRKGVYRLTAADGSTAVAYLWSAAENYWPAADNDGDLADPFSSTCGLEPFLAAHKRLVSLGVRVPEVYHAHGDLALVEDVPGDNLETRFARDPRATASTVERLGEFLNAMRACRAPAFGHVGWVDAGGLSHRATCEATVLAFALRCLADAAARDRRVADAHDPLAGRLHTLAAAVRPRTEYSVVHGELGLDHVLVDRHGTPVIIDFEHLLYFDVEWEHVFLRIRLHGDYERLAADGLDEDRLALYMLAQRLSLVAGPLRLLEGDFPDRAFMRGIVEHNLREALTWVGCPE</sequence>
<proteinExistence type="predicted"/>
<dbReference type="AlphaFoldDB" id="A0A8J4DPZ8"/>
<comment type="caution">
    <text evidence="2">The sequence shown here is derived from an EMBL/GenBank/DDBJ whole genome shotgun (WGS) entry which is preliminary data.</text>
</comment>
<evidence type="ECO:0000313" key="2">
    <source>
        <dbReference type="EMBL" id="GIJ46059.1"/>
    </source>
</evidence>
<dbReference type="Proteomes" id="UP000619260">
    <property type="component" value="Unassembled WGS sequence"/>
</dbReference>
<dbReference type="Pfam" id="PF01636">
    <property type="entry name" value="APH"/>
    <property type="match status" value="1"/>
</dbReference>
<dbReference type="RefSeq" id="WP_239152912.1">
    <property type="nucleotide sequence ID" value="NZ_BOPF01000009.1"/>
</dbReference>
<gene>
    <name evidence="2" type="ORF">Val02_29450</name>
</gene>
<accession>A0A8J4DPZ8</accession>
<reference evidence="2" key="1">
    <citation type="submission" date="2021-01" db="EMBL/GenBank/DDBJ databases">
        <title>Whole genome shotgun sequence of Virgisporangium aliadipatigenens NBRC 105644.</title>
        <authorList>
            <person name="Komaki H."/>
            <person name="Tamura T."/>
        </authorList>
    </citation>
    <scope>NUCLEOTIDE SEQUENCE</scope>
    <source>
        <strain evidence="2">NBRC 105644</strain>
    </source>
</reference>
<dbReference type="EMBL" id="BOPF01000009">
    <property type="protein sequence ID" value="GIJ46059.1"/>
    <property type="molecule type" value="Genomic_DNA"/>
</dbReference>
<dbReference type="InterPro" id="IPR002575">
    <property type="entry name" value="Aminoglycoside_PTrfase"/>
</dbReference>